<dbReference type="Pfam" id="PF02348">
    <property type="entry name" value="CTP_transf_3"/>
    <property type="match status" value="1"/>
</dbReference>
<protein>
    <recommendedName>
        <fullName evidence="2">Acylneuraminate cytidylyltransferase</fullName>
    </recommendedName>
</protein>
<gene>
    <name evidence="1" type="ORF">METZ01_LOCUS350463</name>
</gene>
<dbReference type="GO" id="GO:0005829">
    <property type="term" value="C:cytosol"/>
    <property type="evidence" value="ECO:0007669"/>
    <property type="project" value="TreeGrafter"/>
</dbReference>
<dbReference type="PANTHER" id="PTHR42866">
    <property type="entry name" value="3-DEOXY-MANNO-OCTULOSONATE CYTIDYLYLTRANSFERASE"/>
    <property type="match status" value="1"/>
</dbReference>
<accession>A0A382RIS3</accession>
<name>A0A382RIS3_9ZZZZ</name>
<evidence type="ECO:0000313" key="1">
    <source>
        <dbReference type="EMBL" id="SVC97609.1"/>
    </source>
</evidence>
<dbReference type="AlphaFoldDB" id="A0A382RIS3"/>
<dbReference type="EMBL" id="UINC01122040">
    <property type="protein sequence ID" value="SVC97609.1"/>
    <property type="molecule type" value="Genomic_DNA"/>
</dbReference>
<evidence type="ECO:0008006" key="2">
    <source>
        <dbReference type="Google" id="ProtNLM"/>
    </source>
</evidence>
<dbReference type="Gene3D" id="3.90.550.10">
    <property type="entry name" value="Spore Coat Polysaccharide Biosynthesis Protein SpsA, Chain A"/>
    <property type="match status" value="1"/>
</dbReference>
<proteinExistence type="predicted"/>
<sequence>VKTIASIQVRMGSSRLPGKVMRSVCSRPLLGHLLDRIRLSKTIDGIIIATSTAVENDVIEEFCQKEGVACFRGSETDVLDRTLQSLRSMAATVGVEVFGDGPLIDPQVIDQVVDYYVKNPGYDYV</sequence>
<dbReference type="SUPFAM" id="SSF53448">
    <property type="entry name" value="Nucleotide-diphospho-sugar transferases"/>
    <property type="match status" value="1"/>
</dbReference>
<dbReference type="InterPro" id="IPR029044">
    <property type="entry name" value="Nucleotide-diphossugar_trans"/>
</dbReference>
<reference evidence="1" key="1">
    <citation type="submission" date="2018-05" db="EMBL/GenBank/DDBJ databases">
        <authorList>
            <person name="Lanie J.A."/>
            <person name="Ng W.-L."/>
            <person name="Kazmierczak K.M."/>
            <person name="Andrzejewski T.M."/>
            <person name="Davidsen T.M."/>
            <person name="Wayne K.J."/>
            <person name="Tettelin H."/>
            <person name="Glass J.I."/>
            <person name="Rusch D."/>
            <person name="Podicherti R."/>
            <person name="Tsui H.-C.T."/>
            <person name="Winkler M.E."/>
        </authorList>
    </citation>
    <scope>NUCLEOTIDE SEQUENCE</scope>
</reference>
<dbReference type="PANTHER" id="PTHR42866:SF1">
    <property type="entry name" value="SPORE COAT POLYSACCHARIDE BIOSYNTHESIS PROTEIN SPSF"/>
    <property type="match status" value="1"/>
</dbReference>
<feature type="non-terminal residue" evidence="1">
    <location>
        <position position="125"/>
    </location>
</feature>
<feature type="non-terminal residue" evidence="1">
    <location>
        <position position="1"/>
    </location>
</feature>
<organism evidence="1">
    <name type="scientific">marine metagenome</name>
    <dbReference type="NCBI Taxonomy" id="408172"/>
    <lineage>
        <taxon>unclassified sequences</taxon>
        <taxon>metagenomes</taxon>
        <taxon>ecological metagenomes</taxon>
    </lineage>
</organism>
<dbReference type="InterPro" id="IPR003329">
    <property type="entry name" value="Cytidylyl_trans"/>
</dbReference>